<dbReference type="InterPro" id="IPR005467">
    <property type="entry name" value="His_kinase_dom"/>
</dbReference>
<evidence type="ECO:0000256" key="6">
    <source>
        <dbReference type="PROSITE-ProRule" id="PRU00110"/>
    </source>
</evidence>
<feature type="region of interest" description="Disordered" evidence="7">
    <location>
        <begin position="127"/>
        <end position="170"/>
    </location>
</feature>
<dbReference type="SUPFAM" id="SSF55874">
    <property type="entry name" value="ATPase domain of HSP90 chaperone/DNA topoisomerase II/histidine kinase"/>
    <property type="match status" value="1"/>
</dbReference>
<dbReference type="InterPro" id="IPR036641">
    <property type="entry name" value="HPT_dom_sf"/>
</dbReference>
<keyword evidence="3 6" id="KW-0597">Phosphoprotein</keyword>
<dbReference type="InterPro" id="IPR036890">
    <property type="entry name" value="HATPase_C_sf"/>
</dbReference>
<dbReference type="PROSITE" id="PS50109">
    <property type="entry name" value="HIS_KIN"/>
    <property type="match status" value="1"/>
</dbReference>
<feature type="modified residue" description="Phosphohistidine" evidence="6">
    <location>
        <position position="46"/>
    </location>
</feature>
<accession>A0A4S1CL98</accession>
<evidence type="ECO:0000259" key="8">
    <source>
        <dbReference type="PROSITE" id="PS50109"/>
    </source>
</evidence>
<dbReference type="SMART" id="SM00073">
    <property type="entry name" value="HPT"/>
    <property type="match status" value="1"/>
</dbReference>
<dbReference type="InterPro" id="IPR008207">
    <property type="entry name" value="Sig_transdc_His_kin_Hpt_dom"/>
</dbReference>
<reference evidence="11 12" key="1">
    <citation type="submission" date="2019-04" db="EMBL/GenBank/DDBJ databases">
        <title>Geobacter oryzae sp. nov., ferric-reducing bacteria isolated from paddy soil.</title>
        <authorList>
            <person name="Xu Z."/>
            <person name="Masuda Y."/>
            <person name="Itoh H."/>
            <person name="Senoo K."/>
        </authorList>
    </citation>
    <scope>NUCLEOTIDE SEQUENCE [LARGE SCALE GENOMIC DNA]</scope>
    <source>
        <strain evidence="11 12">Red111</strain>
    </source>
</reference>
<dbReference type="InterPro" id="IPR036097">
    <property type="entry name" value="HisK_dim/P_sf"/>
</dbReference>
<protein>
    <recommendedName>
        <fullName evidence="2">histidine kinase</fullName>
        <ecNumber evidence="2">2.7.13.3</ecNumber>
    </recommendedName>
</protein>
<dbReference type="InterPro" id="IPR037006">
    <property type="entry name" value="CheA-like_homodim_sf"/>
</dbReference>
<dbReference type="SMART" id="SM00260">
    <property type="entry name" value="CheW"/>
    <property type="match status" value="1"/>
</dbReference>
<comment type="caution">
    <text evidence="11">The sequence shown here is derived from an EMBL/GenBank/DDBJ whole genome shotgun (WGS) entry which is preliminary data.</text>
</comment>
<dbReference type="CDD" id="cd00088">
    <property type="entry name" value="HPT"/>
    <property type="match status" value="1"/>
</dbReference>
<dbReference type="GO" id="GO:0005737">
    <property type="term" value="C:cytoplasm"/>
    <property type="evidence" value="ECO:0007669"/>
    <property type="project" value="InterPro"/>
</dbReference>
<keyword evidence="12" id="KW-1185">Reference proteome</keyword>
<dbReference type="Proteomes" id="UP000306416">
    <property type="component" value="Unassembled WGS sequence"/>
</dbReference>
<dbReference type="SUPFAM" id="SSF47384">
    <property type="entry name" value="Homodimeric domain of signal transducing histidine kinase"/>
    <property type="match status" value="1"/>
</dbReference>
<dbReference type="PROSITE" id="PS50851">
    <property type="entry name" value="CHEW"/>
    <property type="match status" value="1"/>
</dbReference>
<dbReference type="InterPro" id="IPR004105">
    <property type="entry name" value="CheA-like_dim"/>
</dbReference>
<evidence type="ECO:0000256" key="1">
    <source>
        <dbReference type="ARBA" id="ARBA00000085"/>
    </source>
</evidence>
<dbReference type="Pfam" id="PF01627">
    <property type="entry name" value="Hpt"/>
    <property type="match status" value="1"/>
</dbReference>
<dbReference type="Gene3D" id="3.30.565.10">
    <property type="entry name" value="Histidine kinase-like ATPase, C-terminal domain"/>
    <property type="match status" value="1"/>
</dbReference>
<evidence type="ECO:0000313" key="11">
    <source>
        <dbReference type="EMBL" id="TGU74040.1"/>
    </source>
</evidence>
<keyword evidence="4" id="KW-0808">Transferase</keyword>
<dbReference type="SUPFAM" id="SSF47226">
    <property type="entry name" value="Histidine-containing phosphotransfer domain, HPT domain"/>
    <property type="match status" value="1"/>
</dbReference>
<dbReference type="Pfam" id="PF01584">
    <property type="entry name" value="CheW"/>
    <property type="match status" value="1"/>
</dbReference>
<dbReference type="PANTHER" id="PTHR43395">
    <property type="entry name" value="SENSOR HISTIDINE KINASE CHEA"/>
    <property type="match status" value="1"/>
</dbReference>
<dbReference type="GO" id="GO:0000155">
    <property type="term" value="F:phosphorelay sensor kinase activity"/>
    <property type="evidence" value="ECO:0007669"/>
    <property type="project" value="InterPro"/>
</dbReference>
<dbReference type="Gene3D" id="1.10.287.560">
    <property type="entry name" value="Histidine kinase CheA-like, homodimeric domain"/>
    <property type="match status" value="1"/>
</dbReference>
<feature type="compositionally biased region" description="Low complexity" evidence="7">
    <location>
        <begin position="143"/>
        <end position="152"/>
    </location>
</feature>
<dbReference type="Pfam" id="PF02895">
    <property type="entry name" value="H-kinase_dim"/>
    <property type="match status" value="1"/>
</dbReference>
<feature type="domain" description="HPt" evidence="10">
    <location>
        <begin position="1"/>
        <end position="103"/>
    </location>
</feature>
<evidence type="ECO:0000259" key="9">
    <source>
        <dbReference type="PROSITE" id="PS50851"/>
    </source>
</evidence>
<sequence>MDMSQYKALFLSESREYLRTIAEQVVALEQSPAERSAIDALFRGAHSLKGMAASMEYGDVVVVAHSMEDLMARVRDGALPFGAGVADLLLEGVDLIDALLKDVEEERPSSLPTDGYALRLASYVPAPEKKAQKPDEAPRAFSPAAEPAQASEPAPPAETERAKESTTDLGGTVRVKTELLDHLINLTGELVTNKQRLLSIGRELESTALNDAVSETSKLLRALHDEVMKVRLMPFEAISDRFQRSVRAVAKKSGKEIHFELTGREIGLDRGVLEQLVDPLNHILRNAVDHGIEDGEERERAGKPARGLVKLSVSRDRDRIHITVRDDGRGMEPQAMIDAAVRKGLITPEEGELLSPRQALMLSCIPGFSTAKEVTDISGRGVGMDAVNAAIAKLGGTLGIESEPGQGTVITLKLPLTIAIIHALLVQCGPIKTAIPVNAVQRTVELSRRQIETVGKRQMFQLDDESIPLLSLNRVLGLPLGRFPDGILPLFVTEAKGRRVGMVVDRLLGQHELFVKRLGRPLDGMTGLAGGATLGDGEIVTILDISELL</sequence>
<dbReference type="Pfam" id="PF02518">
    <property type="entry name" value="HATPase_c"/>
    <property type="match status" value="1"/>
</dbReference>
<dbReference type="InterPro" id="IPR051315">
    <property type="entry name" value="Bact_Chemotaxis_CheA"/>
</dbReference>
<dbReference type="PRINTS" id="PR00344">
    <property type="entry name" value="BCTRLSENSOR"/>
</dbReference>
<dbReference type="EMBL" id="SRSC01000001">
    <property type="protein sequence ID" value="TGU74040.1"/>
    <property type="molecule type" value="Genomic_DNA"/>
</dbReference>
<dbReference type="PANTHER" id="PTHR43395:SF1">
    <property type="entry name" value="CHEMOTAXIS PROTEIN CHEA"/>
    <property type="match status" value="1"/>
</dbReference>
<evidence type="ECO:0000313" key="12">
    <source>
        <dbReference type="Proteomes" id="UP000306416"/>
    </source>
</evidence>
<dbReference type="InterPro" id="IPR002545">
    <property type="entry name" value="CheW-lke_dom"/>
</dbReference>
<dbReference type="EC" id="2.7.13.3" evidence="2"/>
<dbReference type="Gene3D" id="1.20.120.160">
    <property type="entry name" value="HPT domain"/>
    <property type="match status" value="1"/>
</dbReference>
<organism evidence="11 12">
    <name type="scientific">Geomonas terrae</name>
    <dbReference type="NCBI Taxonomy" id="2562681"/>
    <lineage>
        <taxon>Bacteria</taxon>
        <taxon>Pseudomonadati</taxon>
        <taxon>Thermodesulfobacteriota</taxon>
        <taxon>Desulfuromonadia</taxon>
        <taxon>Geobacterales</taxon>
        <taxon>Geobacteraceae</taxon>
        <taxon>Geomonas</taxon>
    </lineage>
</organism>
<evidence type="ECO:0000256" key="4">
    <source>
        <dbReference type="ARBA" id="ARBA00022679"/>
    </source>
</evidence>
<feature type="compositionally biased region" description="Basic and acidic residues" evidence="7">
    <location>
        <begin position="127"/>
        <end position="138"/>
    </location>
</feature>
<dbReference type="FunFam" id="3.30.565.10:FF:000016">
    <property type="entry name" value="Chemotaxis protein CheA, putative"/>
    <property type="match status" value="1"/>
</dbReference>
<dbReference type="Gene3D" id="2.30.30.40">
    <property type="entry name" value="SH3 Domains"/>
    <property type="match status" value="1"/>
</dbReference>
<feature type="domain" description="Histidine kinase" evidence="8">
    <location>
        <begin position="179"/>
        <end position="418"/>
    </location>
</feature>
<dbReference type="InterPro" id="IPR003594">
    <property type="entry name" value="HATPase_dom"/>
</dbReference>
<evidence type="ECO:0000256" key="5">
    <source>
        <dbReference type="ARBA" id="ARBA00022777"/>
    </source>
</evidence>
<evidence type="ECO:0000259" key="10">
    <source>
        <dbReference type="PROSITE" id="PS50894"/>
    </source>
</evidence>
<dbReference type="InterPro" id="IPR036061">
    <property type="entry name" value="CheW-like_dom_sf"/>
</dbReference>
<dbReference type="SUPFAM" id="SSF50341">
    <property type="entry name" value="CheW-like"/>
    <property type="match status" value="1"/>
</dbReference>
<evidence type="ECO:0000256" key="3">
    <source>
        <dbReference type="ARBA" id="ARBA00022553"/>
    </source>
</evidence>
<dbReference type="AlphaFoldDB" id="A0A4S1CL98"/>
<feature type="domain" description="CheW-like" evidence="9">
    <location>
        <begin position="420"/>
        <end position="549"/>
    </location>
</feature>
<dbReference type="SMART" id="SM00387">
    <property type="entry name" value="HATPase_c"/>
    <property type="match status" value="1"/>
</dbReference>
<proteinExistence type="predicted"/>
<evidence type="ECO:0000256" key="7">
    <source>
        <dbReference type="SAM" id="MobiDB-lite"/>
    </source>
</evidence>
<gene>
    <name evidence="11" type="ORF">E4633_00785</name>
</gene>
<name>A0A4S1CL98_9BACT</name>
<dbReference type="SMART" id="SM01231">
    <property type="entry name" value="H-kinase_dim"/>
    <property type="match status" value="1"/>
</dbReference>
<dbReference type="GO" id="GO:0006935">
    <property type="term" value="P:chemotaxis"/>
    <property type="evidence" value="ECO:0007669"/>
    <property type="project" value="InterPro"/>
</dbReference>
<dbReference type="PROSITE" id="PS50894">
    <property type="entry name" value="HPT"/>
    <property type="match status" value="1"/>
</dbReference>
<dbReference type="InterPro" id="IPR004358">
    <property type="entry name" value="Sig_transdc_His_kin-like_C"/>
</dbReference>
<keyword evidence="5" id="KW-0418">Kinase</keyword>
<comment type="catalytic activity">
    <reaction evidence="1">
        <text>ATP + protein L-histidine = ADP + protein N-phospho-L-histidine.</text>
        <dbReference type="EC" id="2.7.13.3"/>
    </reaction>
</comment>
<evidence type="ECO:0000256" key="2">
    <source>
        <dbReference type="ARBA" id="ARBA00012438"/>
    </source>
</evidence>